<comment type="caution">
    <text evidence="2">The sequence shown here is derived from an EMBL/GenBank/DDBJ whole genome shotgun (WGS) entry which is preliminary data.</text>
</comment>
<feature type="region of interest" description="Disordered" evidence="1">
    <location>
        <begin position="148"/>
        <end position="169"/>
    </location>
</feature>
<accession>A0A8H4Q562</accession>
<name>A0A8H4Q562_9HYPO</name>
<feature type="region of interest" description="Disordered" evidence="1">
    <location>
        <begin position="510"/>
        <end position="558"/>
    </location>
</feature>
<gene>
    <name evidence="2" type="ORF">GQ602_005111</name>
</gene>
<feature type="region of interest" description="Disordered" evidence="1">
    <location>
        <begin position="292"/>
        <end position="469"/>
    </location>
</feature>
<sequence length="645" mass="71190">MSSPIDQALETSVSSVDLDSFPLPPSHRPSRGLAKTTLPNAPNRDGAISPTRQTPYTSARGCFGDVAADVTRASKHSSVDSTLVEAISRAVAQQLRLLTAAKYADRDLRRSSRSSFSPSFAHASPPEKSRRRDSLDRFTADLRKYAQNAEAGGKQEQSSPDAPRSGDSLHTVSALMPFRPEFRAAGLAVTSNDQAQRNPGYLSRACASLRPRQLLFKAPRGRDSRPSQVDGPGEVLSSSANTEISFAPSQAEDWRCALIEEVPVRKKKRDHKTKKPRKSFFPCFRAKEKTADDGSWAHFRTPPEKPIAKDDVACGSRPSRPRPPPPIQTTESRRPLRFDSVPRSPKHLSTRRPTIKTKEVNALSKPMVVRPRVHVDHAVSLPTTQGNVDARGRKQESRPVALPSRSKSDQGGLARGRQRKEAMTVPPRAEDRVPYGLVSRKKSGGVVKESRVPVSSALPSTWSRQDGPVPNLEEELEKTARLATGIAPSASNRRPTTSTRRQKRPMLRYDPNHMGICCRSSRGHPSRATAPPNIPMRTSSVRDSISSDAAEDEDDSEIKDRDVLRGLHVAASAACDQEVDAFVRDQTGLRIRRFLADLMTLEAFGQALPGEGREQRAWRRRAEMRALKRRVRRSRELTGVAVGFN</sequence>
<evidence type="ECO:0000313" key="3">
    <source>
        <dbReference type="Proteomes" id="UP000562929"/>
    </source>
</evidence>
<dbReference type="AlphaFoldDB" id="A0A8H4Q562"/>
<feature type="region of interest" description="Disordered" evidence="1">
    <location>
        <begin position="108"/>
        <end position="134"/>
    </location>
</feature>
<dbReference type="EMBL" id="JAACLJ010000005">
    <property type="protein sequence ID" value="KAF4585806.1"/>
    <property type="molecule type" value="Genomic_DNA"/>
</dbReference>
<feature type="compositionally biased region" description="Basic residues" evidence="1">
    <location>
        <begin position="344"/>
        <end position="355"/>
    </location>
</feature>
<feature type="compositionally biased region" description="Basic and acidic residues" evidence="1">
    <location>
        <begin position="125"/>
        <end position="134"/>
    </location>
</feature>
<proteinExistence type="predicted"/>
<feature type="compositionally biased region" description="Polar residues" evidence="1">
    <location>
        <begin position="1"/>
        <end position="17"/>
    </location>
</feature>
<keyword evidence="3" id="KW-1185">Reference proteome</keyword>
<evidence type="ECO:0000313" key="2">
    <source>
        <dbReference type="EMBL" id="KAF4585806.1"/>
    </source>
</evidence>
<protein>
    <submittedName>
        <fullName evidence="2">Uncharacterized protein</fullName>
    </submittedName>
</protein>
<feature type="region of interest" description="Disordered" evidence="1">
    <location>
        <begin position="1"/>
        <end position="58"/>
    </location>
</feature>
<evidence type="ECO:0000256" key="1">
    <source>
        <dbReference type="SAM" id="MobiDB-lite"/>
    </source>
</evidence>
<feature type="region of interest" description="Disordered" evidence="1">
    <location>
        <begin position="217"/>
        <end position="237"/>
    </location>
</feature>
<feature type="compositionally biased region" description="Low complexity" evidence="1">
    <location>
        <begin position="113"/>
        <end position="124"/>
    </location>
</feature>
<dbReference type="Proteomes" id="UP000562929">
    <property type="component" value="Unassembled WGS sequence"/>
</dbReference>
<reference evidence="2 3" key="1">
    <citation type="journal article" date="2020" name="G3 (Bethesda)">
        <title>Genetic Underpinnings of Host Manipulation by Ophiocordyceps as Revealed by Comparative Transcriptomics.</title>
        <authorList>
            <person name="Will I."/>
            <person name="Das B."/>
            <person name="Trinh T."/>
            <person name="Brachmann A."/>
            <person name="Ohm R.A."/>
            <person name="de Bekker C."/>
        </authorList>
    </citation>
    <scope>NUCLEOTIDE SEQUENCE [LARGE SCALE GENOMIC DNA]</scope>
    <source>
        <strain evidence="2 3">EC05</strain>
    </source>
</reference>
<dbReference type="OrthoDB" id="273010at2759"/>
<feature type="compositionally biased region" description="Basic and acidic residues" evidence="1">
    <location>
        <begin position="301"/>
        <end position="312"/>
    </location>
</feature>
<organism evidence="2 3">
    <name type="scientific">Ophiocordyceps camponoti-floridani</name>
    <dbReference type="NCBI Taxonomy" id="2030778"/>
    <lineage>
        <taxon>Eukaryota</taxon>
        <taxon>Fungi</taxon>
        <taxon>Dikarya</taxon>
        <taxon>Ascomycota</taxon>
        <taxon>Pezizomycotina</taxon>
        <taxon>Sordariomycetes</taxon>
        <taxon>Hypocreomycetidae</taxon>
        <taxon>Hypocreales</taxon>
        <taxon>Ophiocordycipitaceae</taxon>
        <taxon>Ophiocordyceps</taxon>
    </lineage>
</organism>